<reference evidence="10 11" key="1">
    <citation type="submission" date="2024-04" db="EMBL/GenBank/DDBJ databases">
        <authorList>
            <person name="Fracassetti M."/>
        </authorList>
    </citation>
    <scope>NUCLEOTIDE SEQUENCE [LARGE SCALE GENOMIC DNA]</scope>
</reference>
<evidence type="ECO:0000256" key="1">
    <source>
        <dbReference type="ARBA" id="ARBA00004271"/>
    </source>
</evidence>
<evidence type="ECO:0000256" key="7">
    <source>
        <dbReference type="ARBA" id="ARBA00023278"/>
    </source>
</evidence>
<dbReference type="Proteomes" id="UP001497516">
    <property type="component" value="Chromosome 4"/>
</dbReference>
<dbReference type="PANTHER" id="PTHR33348">
    <property type="entry name" value="PRECURSOR OF CEP5"/>
    <property type="match status" value="1"/>
</dbReference>
<dbReference type="GO" id="GO:2000280">
    <property type="term" value="P:regulation of root development"/>
    <property type="evidence" value="ECO:0007669"/>
    <property type="project" value="TreeGrafter"/>
</dbReference>
<evidence type="ECO:0000256" key="3">
    <source>
        <dbReference type="ARBA" id="ARBA00022523"/>
    </source>
</evidence>
<feature type="region of interest" description="Disordered" evidence="8">
    <location>
        <begin position="60"/>
        <end position="115"/>
    </location>
</feature>
<keyword evidence="4" id="KW-0964">Secreted</keyword>
<dbReference type="GO" id="GO:0048046">
    <property type="term" value="C:apoplast"/>
    <property type="evidence" value="ECO:0007669"/>
    <property type="project" value="UniProtKB-SubCell"/>
</dbReference>
<feature type="signal peptide" evidence="9">
    <location>
        <begin position="1"/>
        <end position="30"/>
    </location>
</feature>
<keyword evidence="5" id="KW-0372">Hormone</keyword>
<comment type="similarity">
    <text evidence="2">Belongs to the C-terminally encoded plant signaling peptide (CEP) family.</text>
</comment>
<evidence type="ECO:0008006" key="12">
    <source>
        <dbReference type="Google" id="ProtNLM"/>
    </source>
</evidence>
<evidence type="ECO:0000256" key="9">
    <source>
        <dbReference type="SAM" id="SignalP"/>
    </source>
</evidence>
<dbReference type="PANTHER" id="PTHR33348:SF40">
    <property type="entry name" value="PRECURSOR OF CEP3"/>
    <property type="match status" value="1"/>
</dbReference>
<dbReference type="GO" id="GO:0006995">
    <property type="term" value="P:cellular response to nitrogen starvation"/>
    <property type="evidence" value="ECO:0007669"/>
    <property type="project" value="UniProtKB-ARBA"/>
</dbReference>
<protein>
    <recommendedName>
        <fullName evidence="12">Encoded peptide</fullName>
    </recommendedName>
</protein>
<keyword evidence="11" id="KW-1185">Reference proteome</keyword>
<comment type="subcellular location">
    <subcellularLocation>
        <location evidence="1">Secreted</location>
        <location evidence="1">Extracellular space</location>
        <location evidence="1">Apoplast</location>
    </subcellularLocation>
</comment>
<dbReference type="InterPro" id="IPR033250">
    <property type="entry name" value="CEP"/>
</dbReference>
<dbReference type="GO" id="GO:1902025">
    <property type="term" value="P:nitrate import"/>
    <property type="evidence" value="ECO:0007669"/>
    <property type="project" value="TreeGrafter"/>
</dbReference>
<feature type="chain" id="PRO_5043494790" description="Encoded peptide" evidence="9">
    <location>
        <begin position="31"/>
        <end position="115"/>
    </location>
</feature>
<evidence type="ECO:0000313" key="10">
    <source>
        <dbReference type="EMBL" id="CAL1380612.1"/>
    </source>
</evidence>
<proteinExistence type="inferred from homology"/>
<keyword evidence="3" id="KW-0052">Apoplast</keyword>
<accession>A0AAV2E454</accession>
<dbReference type="GO" id="GO:0048364">
    <property type="term" value="P:root development"/>
    <property type="evidence" value="ECO:0007669"/>
    <property type="project" value="InterPro"/>
</dbReference>
<dbReference type="AlphaFoldDB" id="A0AAV2E454"/>
<evidence type="ECO:0000256" key="5">
    <source>
        <dbReference type="ARBA" id="ARBA00022702"/>
    </source>
</evidence>
<dbReference type="GO" id="GO:1901371">
    <property type="term" value="P:regulation of leaf morphogenesis"/>
    <property type="evidence" value="ECO:0007669"/>
    <property type="project" value="TreeGrafter"/>
</dbReference>
<sequence length="115" mass="11946">MKPLAAYYSTCLLLLLSIIILSQQIHSIEAARGFKLNQNTLHGNTAKGSFTTIVAEVEETAITSPPPPPVVVAPGSQATSEPQQPPAAAAPGRGTDDFRPTTPGHSPGVGHSTHN</sequence>
<name>A0AAV2E454_9ROSI</name>
<keyword evidence="7" id="KW-0379">Hydroxylation</keyword>
<evidence type="ECO:0000256" key="2">
    <source>
        <dbReference type="ARBA" id="ARBA00008963"/>
    </source>
</evidence>
<evidence type="ECO:0000256" key="4">
    <source>
        <dbReference type="ARBA" id="ARBA00022525"/>
    </source>
</evidence>
<dbReference type="GO" id="GO:0005179">
    <property type="term" value="F:hormone activity"/>
    <property type="evidence" value="ECO:0007669"/>
    <property type="project" value="UniProtKB-KW"/>
</dbReference>
<dbReference type="EMBL" id="OZ034817">
    <property type="protein sequence ID" value="CAL1380612.1"/>
    <property type="molecule type" value="Genomic_DNA"/>
</dbReference>
<gene>
    <name evidence="10" type="ORF">LTRI10_LOCUS22043</name>
</gene>
<keyword evidence="6 9" id="KW-0732">Signal</keyword>
<evidence type="ECO:0000313" key="11">
    <source>
        <dbReference type="Proteomes" id="UP001497516"/>
    </source>
</evidence>
<evidence type="ECO:0000256" key="6">
    <source>
        <dbReference type="ARBA" id="ARBA00022729"/>
    </source>
</evidence>
<organism evidence="10 11">
    <name type="scientific">Linum trigynum</name>
    <dbReference type="NCBI Taxonomy" id="586398"/>
    <lineage>
        <taxon>Eukaryota</taxon>
        <taxon>Viridiplantae</taxon>
        <taxon>Streptophyta</taxon>
        <taxon>Embryophyta</taxon>
        <taxon>Tracheophyta</taxon>
        <taxon>Spermatophyta</taxon>
        <taxon>Magnoliopsida</taxon>
        <taxon>eudicotyledons</taxon>
        <taxon>Gunneridae</taxon>
        <taxon>Pentapetalae</taxon>
        <taxon>rosids</taxon>
        <taxon>fabids</taxon>
        <taxon>Malpighiales</taxon>
        <taxon>Linaceae</taxon>
        <taxon>Linum</taxon>
    </lineage>
</organism>
<evidence type="ECO:0000256" key="8">
    <source>
        <dbReference type="SAM" id="MobiDB-lite"/>
    </source>
</evidence>